<protein>
    <recommendedName>
        <fullName evidence="2">Secretion system C-terminal sorting domain-containing protein</fullName>
    </recommendedName>
</protein>
<organism evidence="3 4">
    <name type="scientific">Patiriisocius marinus</name>
    <dbReference type="NCBI Taxonomy" id="1397112"/>
    <lineage>
        <taxon>Bacteria</taxon>
        <taxon>Pseudomonadati</taxon>
        <taxon>Bacteroidota</taxon>
        <taxon>Flavobacteriia</taxon>
        <taxon>Flavobacteriales</taxon>
        <taxon>Flavobacteriaceae</taxon>
        <taxon>Patiriisocius</taxon>
    </lineage>
</organism>
<evidence type="ECO:0000259" key="2">
    <source>
        <dbReference type="Pfam" id="PF18962"/>
    </source>
</evidence>
<dbReference type="OrthoDB" id="1352409at2"/>
<dbReference type="Proteomes" id="UP000326509">
    <property type="component" value="Unassembled WGS sequence"/>
</dbReference>
<keyword evidence="4" id="KW-1185">Reference proteome</keyword>
<dbReference type="EMBL" id="BKCG01000002">
    <property type="protein sequence ID" value="GER59042.1"/>
    <property type="molecule type" value="Genomic_DNA"/>
</dbReference>
<dbReference type="InterPro" id="IPR026444">
    <property type="entry name" value="Secre_tail"/>
</dbReference>
<feature type="domain" description="Secretion system C-terminal sorting" evidence="2">
    <location>
        <begin position="169"/>
        <end position="231"/>
    </location>
</feature>
<gene>
    <name evidence="3" type="ORF">ULMA_11500</name>
</gene>
<dbReference type="RefSeq" id="WP_151673119.1">
    <property type="nucleotide sequence ID" value="NZ_BKCG01000002.1"/>
</dbReference>
<proteinExistence type="predicted"/>
<sequence length="239" mass="26867">MRKIFTILFLSICFVTSSQNPQLTENEWFLQKLTIDNTDIVTPEELQNTTLFMDNTVINVETSICQEYLQGLIDMYISDDQFTLMDDGGTVLLGICGGDNFQFVQAHNSIYYNTNVSPSLAKNDFSYAIFSENDILFLEINNGEGNSATYSNEILSLNSNSISKSSLTPNPAVNSITINSNNNILNYGIYTITGKLISSKNIDTTKTFSINIEQLPGGFYFLKLITNNHQIETLKFLKY</sequence>
<keyword evidence="1" id="KW-0732">Signal</keyword>
<evidence type="ECO:0000313" key="3">
    <source>
        <dbReference type="EMBL" id="GER59042.1"/>
    </source>
</evidence>
<evidence type="ECO:0000313" key="4">
    <source>
        <dbReference type="Proteomes" id="UP000326509"/>
    </source>
</evidence>
<dbReference type="NCBIfam" id="TIGR04183">
    <property type="entry name" value="Por_Secre_tail"/>
    <property type="match status" value="1"/>
</dbReference>
<accession>A0A5J4IXF8</accession>
<comment type="caution">
    <text evidence="3">The sequence shown here is derived from an EMBL/GenBank/DDBJ whole genome shotgun (WGS) entry which is preliminary data.</text>
</comment>
<reference evidence="3 4" key="1">
    <citation type="submission" date="2019-08" db="EMBL/GenBank/DDBJ databases">
        <title>Draft genome sequence of Ulvibacter marinus type strain NBRC 109484.</title>
        <authorList>
            <person name="Kawano K."/>
            <person name="Ushijima N."/>
            <person name="Kihara M."/>
            <person name="Itoh H."/>
        </authorList>
    </citation>
    <scope>NUCLEOTIDE SEQUENCE [LARGE SCALE GENOMIC DNA]</scope>
    <source>
        <strain evidence="3 4">NBRC 109484</strain>
    </source>
</reference>
<evidence type="ECO:0000256" key="1">
    <source>
        <dbReference type="ARBA" id="ARBA00022729"/>
    </source>
</evidence>
<dbReference type="Pfam" id="PF18962">
    <property type="entry name" value="Por_Secre_tail"/>
    <property type="match status" value="1"/>
</dbReference>
<dbReference type="AlphaFoldDB" id="A0A5J4IXF8"/>
<name>A0A5J4IXF8_9FLAO</name>